<proteinExistence type="predicted"/>
<reference evidence="2" key="1">
    <citation type="journal article" date="2019" name="Int. J. Syst. Evol. Microbiol.">
        <title>The Global Catalogue of Microorganisms (GCM) 10K type strain sequencing project: providing services to taxonomists for standard genome sequencing and annotation.</title>
        <authorList>
            <consortium name="The Broad Institute Genomics Platform"/>
            <consortium name="The Broad Institute Genome Sequencing Center for Infectious Disease"/>
            <person name="Wu L."/>
            <person name="Ma J."/>
        </authorList>
    </citation>
    <scope>NUCLEOTIDE SEQUENCE [LARGE SCALE GENOMIC DNA]</scope>
    <source>
        <strain evidence="2">JCM 18514</strain>
    </source>
</reference>
<accession>A0ABP9SJZ3</accession>
<gene>
    <name evidence="1" type="ORF">GCM10023346_31440</name>
</gene>
<organism evidence="1 2">
    <name type="scientific">Arthrobacter gyeryongensis</name>
    <dbReference type="NCBI Taxonomy" id="1650592"/>
    <lineage>
        <taxon>Bacteria</taxon>
        <taxon>Bacillati</taxon>
        <taxon>Actinomycetota</taxon>
        <taxon>Actinomycetes</taxon>
        <taxon>Micrococcales</taxon>
        <taxon>Micrococcaceae</taxon>
        <taxon>Arthrobacter</taxon>
    </lineage>
</organism>
<evidence type="ECO:0000313" key="2">
    <source>
        <dbReference type="Proteomes" id="UP001500200"/>
    </source>
</evidence>
<dbReference type="EMBL" id="BAABKK010000023">
    <property type="protein sequence ID" value="GAA5197235.1"/>
    <property type="molecule type" value="Genomic_DNA"/>
</dbReference>
<evidence type="ECO:0000313" key="1">
    <source>
        <dbReference type="EMBL" id="GAA5197235.1"/>
    </source>
</evidence>
<comment type="caution">
    <text evidence="1">The sequence shown here is derived from an EMBL/GenBank/DDBJ whole genome shotgun (WGS) entry which is preliminary data.</text>
</comment>
<dbReference type="Proteomes" id="UP001500200">
    <property type="component" value="Unassembled WGS sequence"/>
</dbReference>
<name>A0ABP9SJZ3_9MICC</name>
<protein>
    <submittedName>
        <fullName evidence="1">Uncharacterized protein</fullName>
    </submittedName>
</protein>
<keyword evidence="2" id="KW-1185">Reference proteome</keyword>
<sequence>MYCGGKVGCCRSLSSREHRAEDAVNEAEDPMTQLADQLIEPPRGIRHPVGIDDDAHVVMLRSRNSDCPKPVLKDRWVQHISGNQLLE</sequence>